<dbReference type="OrthoDB" id="9795263at2"/>
<dbReference type="PANTHER" id="PTHR33449">
    <property type="entry name" value="NUCLEOID-ASSOCIATED PROTEIN YBAB"/>
    <property type="match status" value="1"/>
</dbReference>
<evidence type="ECO:0000256" key="2">
    <source>
        <dbReference type="HAMAP-Rule" id="MF_00274"/>
    </source>
</evidence>
<gene>
    <name evidence="4" type="ORF">EF384_03240</name>
</gene>
<dbReference type="SUPFAM" id="SSF82607">
    <property type="entry name" value="YbaB-like"/>
    <property type="match status" value="1"/>
</dbReference>
<keyword evidence="1 2" id="KW-0238">DNA-binding</keyword>
<feature type="compositionally biased region" description="Basic and acidic residues" evidence="3">
    <location>
        <begin position="20"/>
        <end position="35"/>
    </location>
</feature>
<dbReference type="PIRSF" id="PIRSF004555">
    <property type="entry name" value="UCP004555"/>
    <property type="match status" value="1"/>
</dbReference>
<comment type="subcellular location">
    <subcellularLocation>
        <location evidence="2">Cytoplasm</location>
        <location evidence="2">Nucleoid</location>
    </subcellularLocation>
</comment>
<dbReference type="PANTHER" id="PTHR33449:SF1">
    <property type="entry name" value="NUCLEOID-ASSOCIATED PROTEIN YBAB"/>
    <property type="match status" value="1"/>
</dbReference>
<comment type="function">
    <text evidence="2">Binds to DNA and alters its conformation. May be involved in regulation of gene expression, nucleoid organization and DNA protection.</text>
</comment>
<comment type="subunit">
    <text evidence="2">Homodimer.</text>
</comment>
<reference evidence="4 5" key="1">
    <citation type="submission" date="2018-11" db="EMBL/GenBank/DDBJ databases">
        <title>Aerococcus sp. SJQ22, whole genome shotgun sequence.</title>
        <authorList>
            <person name="Sun L."/>
            <person name="Gao X."/>
            <person name="Chen W."/>
            <person name="Huang K."/>
        </authorList>
    </citation>
    <scope>NUCLEOTIDE SEQUENCE [LARGE SCALE GENOMIC DNA]</scope>
    <source>
        <strain evidence="4 5">SJQ22</strain>
    </source>
</reference>
<evidence type="ECO:0000256" key="1">
    <source>
        <dbReference type="ARBA" id="ARBA00023125"/>
    </source>
</evidence>
<proteinExistence type="inferred from homology"/>
<dbReference type="Gene3D" id="3.30.1310.10">
    <property type="entry name" value="Nucleoid-associated protein YbaB-like domain"/>
    <property type="match status" value="1"/>
</dbReference>
<dbReference type="GO" id="GO:0003677">
    <property type="term" value="F:DNA binding"/>
    <property type="evidence" value="ECO:0007669"/>
    <property type="project" value="UniProtKB-UniRule"/>
</dbReference>
<accession>A0A3N4GDI0</accession>
<dbReference type="GO" id="GO:0043590">
    <property type="term" value="C:bacterial nucleoid"/>
    <property type="evidence" value="ECO:0007669"/>
    <property type="project" value="UniProtKB-UniRule"/>
</dbReference>
<dbReference type="RefSeq" id="WP_123779558.1">
    <property type="nucleotide sequence ID" value="NZ_RKMG01000007.1"/>
</dbReference>
<comment type="caution">
    <text evidence="4">The sequence shown here is derived from an EMBL/GenBank/DDBJ whole genome shotgun (WGS) entry which is preliminary data.</text>
</comment>
<comment type="similarity">
    <text evidence="2">Belongs to the YbaB/EbfC family.</text>
</comment>
<keyword evidence="2" id="KW-0963">Cytoplasm</keyword>
<organism evidence="4 5">
    <name type="scientific">Aerococcus agrisoli</name>
    <dbReference type="NCBI Taxonomy" id="2487350"/>
    <lineage>
        <taxon>Bacteria</taxon>
        <taxon>Bacillati</taxon>
        <taxon>Bacillota</taxon>
        <taxon>Bacilli</taxon>
        <taxon>Lactobacillales</taxon>
        <taxon>Aerococcaceae</taxon>
        <taxon>Aerococcus</taxon>
    </lineage>
</organism>
<keyword evidence="5" id="KW-1185">Reference proteome</keyword>
<dbReference type="GO" id="GO:0005829">
    <property type="term" value="C:cytosol"/>
    <property type="evidence" value="ECO:0007669"/>
    <property type="project" value="TreeGrafter"/>
</dbReference>
<evidence type="ECO:0000313" key="5">
    <source>
        <dbReference type="Proteomes" id="UP000273977"/>
    </source>
</evidence>
<dbReference type="AlphaFoldDB" id="A0A3N4GDI0"/>
<name>A0A3N4GDI0_9LACT</name>
<evidence type="ECO:0000313" key="4">
    <source>
        <dbReference type="EMBL" id="RPA60883.1"/>
    </source>
</evidence>
<dbReference type="Pfam" id="PF02575">
    <property type="entry name" value="YbaB_DNA_bd"/>
    <property type="match status" value="1"/>
</dbReference>
<feature type="compositionally biased region" description="Low complexity" evidence="3">
    <location>
        <begin position="1"/>
        <end position="19"/>
    </location>
</feature>
<dbReference type="HAMAP" id="MF_00274">
    <property type="entry name" value="DNA_YbaB_EbfC"/>
    <property type="match status" value="1"/>
</dbReference>
<dbReference type="InterPro" id="IPR036894">
    <property type="entry name" value="YbaB-like_sf"/>
</dbReference>
<dbReference type="InterPro" id="IPR004401">
    <property type="entry name" value="YbaB/EbfC"/>
</dbReference>
<dbReference type="NCBIfam" id="TIGR00103">
    <property type="entry name" value="DNA_YbaB_EbfC"/>
    <property type="match status" value="1"/>
</dbReference>
<protein>
    <recommendedName>
        <fullName evidence="2">Nucleoid-associated protein EF384_03240</fullName>
    </recommendedName>
</protein>
<evidence type="ECO:0000256" key="3">
    <source>
        <dbReference type="SAM" id="MobiDB-lite"/>
    </source>
</evidence>
<feature type="region of interest" description="Disordered" evidence="3">
    <location>
        <begin position="1"/>
        <end position="43"/>
    </location>
</feature>
<dbReference type="EMBL" id="RKMG01000007">
    <property type="protein sequence ID" value="RPA60883.1"/>
    <property type="molecule type" value="Genomic_DNA"/>
</dbReference>
<dbReference type="Proteomes" id="UP000273977">
    <property type="component" value="Unassembled WGS sequence"/>
</dbReference>
<sequence length="104" mass="11430">MAGGMANMQQMMRKMQKLQAEMEKEQKSLETKEFQGSEPSGMIKVTVTGDRRLKAININPEAVDPEDVDMLQDLLLAAVNDGLEKVDAETANTMGKYTKGIPGL</sequence>